<dbReference type="OrthoDB" id="6019623at2759"/>
<keyword evidence="4" id="KW-0808">Transferase</keyword>
<feature type="transmembrane region" description="Helical" evidence="8">
    <location>
        <begin position="7"/>
        <end position="26"/>
    </location>
</feature>
<keyword evidence="6 8" id="KW-1133">Transmembrane helix</keyword>
<proteinExistence type="inferred from homology"/>
<dbReference type="GO" id="GO:0000030">
    <property type="term" value="F:mannosyltransferase activity"/>
    <property type="evidence" value="ECO:0007669"/>
    <property type="project" value="TreeGrafter"/>
</dbReference>
<dbReference type="Proteomes" id="UP000549394">
    <property type="component" value="Unassembled WGS sequence"/>
</dbReference>
<name>A0A7I8W7X5_9ANNE</name>
<protein>
    <submittedName>
        <fullName evidence="9">DgyrCDS12217</fullName>
    </submittedName>
</protein>
<feature type="transmembrane region" description="Helical" evidence="8">
    <location>
        <begin position="61"/>
        <end position="77"/>
    </location>
</feature>
<evidence type="ECO:0000256" key="8">
    <source>
        <dbReference type="SAM" id="Phobius"/>
    </source>
</evidence>
<organism evidence="9 10">
    <name type="scientific">Dimorphilus gyrociliatus</name>
    <dbReference type="NCBI Taxonomy" id="2664684"/>
    <lineage>
        <taxon>Eukaryota</taxon>
        <taxon>Metazoa</taxon>
        <taxon>Spiralia</taxon>
        <taxon>Lophotrochozoa</taxon>
        <taxon>Annelida</taxon>
        <taxon>Polychaeta</taxon>
        <taxon>Polychaeta incertae sedis</taxon>
        <taxon>Dinophilidae</taxon>
        <taxon>Dimorphilus</taxon>
    </lineage>
</organism>
<keyword evidence="3" id="KW-0328">Glycosyltransferase</keyword>
<feature type="transmembrane region" description="Helical" evidence="8">
    <location>
        <begin position="154"/>
        <end position="171"/>
    </location>
</feature>
<feature type="transmembrane region" description="Helical" evidence="8">
    <location>
        <begin position="130"/>
        <end position="148"/>
    </location>
</feature>
<accession>A0A7I8W7X5</accession>
<keyword evidence="7 8" id="KW-0472">Membrane</keyword>
<evidence type="ECO:0000256" key="3">
    <source>
        <dbReference type="ARBA" id="ARBA00022676"/>
    </source>
</evidence>
<dbReference type="AlphaFoldDB" id="A0A7I8W7X5"/>
<dbReference type="PANTHER" id="PTHR31488:SF1">
    <property type="entry name" value="C-MANNOSYLTRANSFERASE DPY19L1"/>
    <property type="match status" value="1"/>
</dbReference>
<feature type="transmembrane region" description="Helical" evidence="8">
    <location>
        <begin position="317"/>
        <end position="334"/>
    </location>
</feature>
<feature type="transmembrane region" description="Helical" evidence="8">
    <location>
        <begin position="255"/>
        <end position="272"/>
    </location>
</feature>
<feature type="transmembrane region" description="Helical" evidence="8">
    <location>
        <begin position="84"/>
        <end position="100"/>
    </location>
</feature>
<evidence type="ECO:0000313" key="10">
    <source>
        <dbReference type="Proteomes" id="UP000549394"/>
    </source>
</evidence>
<gene>
    <name evidence="9" type="ORF">DGYR_LOCUS11538</name>
</gene>
<reference evidence="9 10" key="1">
    <citation type="submission" date="2020-08" db="EMBL/GenBank/DDBJ databases">
        <authorList>
            <person name="Hejnol A."/>
        </authorList>
    </citation>
    <scope>NUCLEOTIDE SEQUENCE [LARGE SCALE GENOMIC DNA]</scope>
</reference>
<comment type="caution">
    <text evidence="9">The sequence shown here is derived from an EMBL/GenBank/DDBJ whole genome shotgun (WGS) entry which is preliminary data.</text>
</comment>
<dbReference type="InterPro" id="IPR018732">
    <property type="entry name" value="Dpy-19/Dpy-19-like"/>
</dbReference>
<comment type="subcellular location">
    <subcellularLocation>
        <location evidence="1">Membrane</location>
        <topology evidence="1">Multi-pass membrane protein</topology>
    </subcellularLocation>
</comment>
<dbReference type="EMBL" id="CAJFCJ010000019">
    <property type="protein sequence ID" value="CAD5123910.1"/>
    <property type="molecule type" value="Genomic_DNA"/>
</dbReference>
<dbReference type="GO" id="GO:0005637">
    <property type="term" value="C:nuclear inner membrane"/>
    <property type="evidence" value="ECO:0007669"/>
    <property type="project" value="TreeGrafter"/>
</dbReference>
<evidence type="ECO:0000256" key="4">
    <source>
        <dbReference type="ARBA" id="ARBA00022679"/>
    </source>
</evidence>
<evidence type="ECO:0000256" key="6">
    <source>
        <dbReference type="ARBA" id="ARBA00022989"/>
    </source>
</evidence>
<feature type="transmembrane region" description="Helical" evidence="8">
    <location>
        <begin position="178"/>
        <end position="203"/>
    </location>
</feature>
<keyword evidence="10" id="KW-1185">Reference proteome</keyword>
<comment type="similarity">
    <text evidence="2">Belongs to the dpy-19 family.</text>
</comment>
<evidence type="ECO:0000256" key="5">
    <source>
        <dbReference type="ARBA" id="ARBA00022692"/>
    </source>
</evidence>
<dbReference type="PANTHER" id="PTHR31488">
    <property type="entry name" value="DPY-19-LIKE 1, LIKE (H. SAPIENS)"/>
    <property type="match status" value="1"/>
</dbReference>
<evidence type="ECO:0000256" key="1">
    <source>
        <dbReference type="ARBA" id="ARBA00004141"/>
    </source>
</evidence>
<evidence type="ECO:0000256" key="2">
    <source>
        <dbReference type="ARBA" id="ARBA00008744"/>
    </source>
</evidence>
<keyword evidence="5 8" id="KW-0812">Transmembrane</keyword>
<feature type="transmembrane region" description="Helical" evidence="8">
    <location>
        <begin position="293"/>
        <end position="311"/>
    </location>
</feature>
<dbReference type="Pfam" id="PF10034">
    <property type="entry name" value="Dpy19"/>
    <property type="match status" value="1"/>
</dbReference>
<feature type="transmembrane region" description="Helical" evidence="8">
    <location>
        <begin position="341"/>
        <end position="358"/>
    </location>
</feature>
<evidence type="ECO:0000313" key="9">
    <source>
        <dbReference type="EMBL" id="CAD5123910.1"/>
    </source>
</evidence>
<feature type="transmembrane region" description="Helical" evidence="8">
    <location>
        <begin position="106"/>
        <end position="123"/>
    </location>
</feature>
<sequence>MIFYTNAIWILNGAMMTIFFLFASYLSEGSSLGGVVATTAFFFNHGECTRVMNTPPLRESFAYPFCICHMFVVTMVLKRKNPSYWLSAILAITTVSFMLPWQFAQFALLTQLLAVFGVHAIQYTNRNNTVKYLAGIWAGFIISFAFLLGNKMLITSYFFSALISVSILIYLEKISPKFLWFPIAVLIKTLFVLLASICFKMVLSRLLNIQDDAHISDILRSKFTDYRDFHTMLYTCAAEFDFLPMKTVTDLCKTLLVPTAAICCIVVLIYHLKDEYTKWRMNDNNAERTGGEVIYNILQLCAYTLMAAIIMRLKLFFTPHLCLISGLIASPKYFSFIKKKSLYYGLIFVVLALMAYEGKKNLEVELSRTGEYSDLQTEGLFDWIEKKTKKSAVFAGPMPTMANIKLSTGRPVVNHPHYEDSALRERNKKVYSIFSRRATKTVYATLREMYVQYVVIAHHWCFGSSKSGCSMYESWDLEEPNFKNQPIVCKSLIQNGKSEYFEKVFDNQQYSVFKLKNPRLFKK</sequence>
<evidence type="ECO:0000256" key="7">
    <source>
        <dbReference type="ARBA" id="ARBA00023136"/>
    </source>
</evidence>